<dbReference type="eggNOG" id="KOG1310">
    <property type="taxonomic scope" value="Eukaryota"/>
</dbReference>
<feature type="region of interest" description="Disordered" evidence="1">
    <location>
        <begin position="326"/>
        <end position="358"/>
    </location>
</feature>
<dbReference type="OMA" id="EELYPWH"/>
<feature type="region of interest" description="Disordered" evidence="1">
    <location>
        <begin position="617"/>
        <end position="647"/>
    </location>
</feature>
<reference evidence="2 3" key="1">
    <citation type="journal article" date="2009" name="Science">
        <title>Green evolution and dynamic adaptations revealed by genomes of the marine picoeukaryotes Micromonas.</title>
        <authorList>
            <person name="Worden A.Z."/>
            <person name="Lee J.H."/>
            <person name="Mock T."/>
            <person name="Rouze P."/>
            <person name="Simmons M.P."/>
            <person name="Aerts A.L."/>
            <person name="Allen A.E."/>
            <person name="Cuvelier M.L."/>
            <person name="Derelle E."/>
            <person name="Everett M.V."/>
            <person name="Foulon E."/>
            <person name="Grimwood J."/>
            <person name="Gundlach H."/>
            <person name="Henrissat B."/>
            <person name="Napoli C."/>
            <person name="McDonald S.M."/>
            <person name="Parker M.S."/>
            <person name="Rombauts S."/>
            <person name="Salamov A."/>
            <person name="Von Dassow P."/>
            <person name="Badger J.H."/>
            <person name="Coutinho P.M."/>
            <person name="Demir E."/>
            <person name="Dubchak I."/>
            <person name="Gentemann C."/>
            <person name="Eikrem W."/>
            <person name="Gready J.E."/>
            <person name="John U."/>
            <person name="Lanier W."/>
            <person name="Lindquist E.A."/>
            <person name="Lucas S."/>
            <person name="Mayer K.F."/>
            <person name="Moreau H."/>
            <person name="Not F."/>
            <person name="Otillar R."/>
            <person name="Panaud O."/>
            <person name="Pangilinan J."/>
            <person name="Paulsen I."/>
            <person name="Piegu B."/>
            <person name="Poliakov A."/>
            <person name="Robbens S."/>
            <person name="Schmutz J."/>
            <person name="Toulza E."/>
            <person name="Wyss T."/>
            <person name="Zelensky A."/>
            <person name="Zhou K."/>
            <person name="Armbrust E.V."/>
            <person name="Bhattacharya D."/>
            <person name="Goodenough U.W."/>
            <person name="Van de Peer Y."/>
            <person name="Grigoriev I.V."/>
        </authorList>
    </citation>
    <scope>NUCLEOTIDE SEQUENCE [LARGE SCALE GENOMIC DNA]</scope>
    <source>
        <strain evidence="3">RCC299 / NOUM17</strain>
    </source>
</reference>
<protein>
    <recommendedName>
        <fullName evidence="4">SGTA homodimerisation domain-containing protein</fullName>
    </recommendedName>
</protein>
<gene>
    <name evidence="2" type="ORF">MICPUN_62954</name>
</gene>
<evidence type="ECO:0000313" key="3">
    <source>
        <dbReference type="Proteomes" id="UP000002009"/>
    </source>
</evidence>
<dbReference type="EMBL" id="CP001577">
    <property type="protein sequence ID" value="ACO70364.1"/>
    <property type="molecule type" value="Genomic_DNA"/>
</dbReference>
<organism evidence="2 3">
    <name type="scientific">Micromonas commoda (strain RCC299 / NOUM17 / CCMP2709)</name>
    <name type="common">Picoplanktonic green alga</name>
    <dbReference type="NCBI Taxonomy" id="296587"/>
    <lineage>
        <taxon>Eukaryota</taxon>
        <taxon>Viridiplantae</taxon>
        <taxon>Chlorophyta</taxon>
        <taxon>Mamiellophyceae</taxon>
        <taxon>Mamiellales</taxon>
        <taxon>Mamiellaceae</taxon>
        <taxon>Micromonas</taxon>
    </lineage>
</organism>
<dbReference type="PANTHER" id="PTHR46035:SF3">
    <property type="entry name" value="TRANSLOCATION PROTEIN SEC72"/>
    <property type="match status" value="1"/>
</dbReference>
<dbReference type="SUPFAM" id="SSF48452">
    <property type="entry name" value="TPR-like"/>
    <property type="match status" value="1"/>
</dbReference>
<feature type="compositionally biased region" description="Basic and acidic residues" evidence="1">
    <location>
        <begin position="524"/>
        <end position="540"/>
    </location>
</feature>
<dbReference type="GO" id="GO:0030544">
    <property type="term" value="F:Hsp70 protein binding"/>
    <property type="evidence" value="ECO:0007669"/>
    <property type="project" value="TreeGrafter"/>
</dbReference>
<evidence type="ECO:0000313" key="2">
    <source>
        <dbReference type="EMBL" id="ACO70364.1"/>
    </source>
</evidence>
<dbReference type="GeneID" id="8248242"/>
<dbReference type="OrthoDB" id="199930at2759"/>
<sequence length="647" mass="69096">MEAAVEDAAVDPRFESFLADATDPTTPDEIQAQIRAGLARQYANPPVAQTERCLRQNLTPERCRALVYWPDEDDASLYPALLADPPPGAPEDHPQFRCQVTYLMSLYLCHSKRWAFAKGFILAGGLRALVGMCAHPNLHLRGQAMETLGALTREELYPWHEPPVAGSSSDAALHARMLELARTPLVPNLVLNYDAPFPGASSLALRTLAFFASYLRLRHCPNNVLRLSDDLLATLTRWSTRDDEHVSDDERQLAKTLLEDFGKFADVADAPTLNGPDAARAAAELAQRQGADVLDVEVGVSNPGAAGADPDGAVVVADRTVVMTGSKSTNAADSSSNARDRLDPNDADTGDAHRRRGNDAFAQKRWSAAIEHYTRAIDAPVSYARLFDEAPRRAAYHANRAAAYLARGNSPGGGYGQFDACGHLENHAWTDGDDGDGAVATAAALNAKAALLDCDAALEMSPGHVKAKFRKAQALWRLARVGEARTCAMSALHGAPDEATEAEVRALLESFDAPWRPTPFPARGGERRERGGERTTKERNGAGVSTEKGRTEGDDDDDDGVGAPAPAGVMGGMSDLLASLGASSDDGYPDFDELANFKSAGADEVFAEVDRFAAEMRAKGSSRETPSAASGIDALGSVDGDELYGLD</sequence>
<name>C1FJK6_MICCC</name>
<keyword evidence="3" id="KW-1185">Reference proteome</keyword>
<dbReference type="Gene3D" id="1.25.40.10">
    <property type="entry name" value="Tetratricopeptide repeat domain"/>
    <property type="match status" value="1"/>
</dbReference>
<dbReference type="GO" id="GO:0005829">
    <property type="term" value="C:cytosol"/>
    <property type="evidence" value="ECO:0007669"/>
    <property type="project" value="TreeGrafter"/>
</dbReference>
<dbReference type="Proteomes" id="UP000002009">
    <property type="component" value="Chromosome 12"/>
</dbReference>
<dbReference type="STRING" id="296587.C1FJK6"/>
<dbReference type="RefSeq" id="XP_002509106.1">
    <property type="nucleotide sequence ID" value="XM_002509060.1"/>
</dbReference>
<feature type="compositionally biased region" description="Polar residues" evidence="1">
    <location>
        <begin position="326"/>
        <end position="337"/>
    </location>
</feature>
<feature type="region of interest" description="Disordered" evidence="1">
    <location>
        <begin position="513"/>
        <end position="569"/>
    </location>
</feature>
<dbReference type="InterPro" id="IPR011990">
    <property type="entry name" value="TPR-like_helical_dom_sf"/>
</dbReference>
<dbReference type="KEGG" id="mis:MICPUN_62954"/>
<proteinExistence type="predicted"/>
<dbReference type="GO" id="GO:0051879">
    <property type="term" value="F:Hsp90 protein binding"/>
    <property type="evidence" value="ECO:0007669"/>
    <property type="project" value="TreeGrafter"/>
</dbReference>
<evidence type="ECO:0008006" key="4">
    <source>
        <dbReference type="Google" id="ProtNLM"/>
    </source>
</evidence>
<dbReference type="InParanoid" id="C1FJK6"/>
<dbReference type="GO" id="GO:0006457">
    <property type="term" value="P:protein folding"/>
    <property type="evidence" value="ECO:0007669"/>
    <property type="project" value="TreeGrafter"/>
</dbReference>
<dbReference type="AlphaFoldDB" id="C1FJK6"/>
<dbReference type="GO" id="GO:0005634">
    <property type="term" value="C:nucleus"/>
    <property type="evidence" value="ECO:0007669"/>
    <property type="project" value="TreeGrafter"/>
</dbReference>
<dbReference type="PANTHER" id="PTHR46035">
    <property type="entry name" value="TETRATRICOPEPTIDE REPEAT PROTEIN 4"/>
    <property type="match status" value="1"/>
</dbReference>
<evidence type="ECO:0000256" key="1">
    <source>
        <dbReference type="SAM" id="MobiDB-lite"/>
    </source>
</evidence>
<accession>C1FJK6</accession>